<dbReference type="Gene3D" id="3.90.1300.10">
    <property type="entry name" value="Amidase signature (AS) domain"/>
    <property type="match status" value="1"/>
</dbReference>
<gene>
    <name evidence="4" type="ORF">V5O48_014096</name>
</gene>
<dbReference type="EMBL" id="JBAHYK010001466">
    <property type="protein sequence ID" value="KAL0567900.1"/>
    <property type="molecule type" value="Genomic_DNA"/>
</dbReference>
<comment type="caution">
    <text evidence="4">The sequence shown here is derived from an EMBL/GenBank/DDBJ whole genome shotgun (WGS) entry which is preliminary data.</text>
</comment>
<feature type="domain" description="Amidase" evidence="3">
    <location>
        <begin position="80"/>
        <end position="559"/>
    </location>
</feature>
<evidence type="ECO:0000256" key="2">
    <source>
        <dbReference type="ARBA" id="ARBA00022801"/>
    </source>
</evidence>
<evidence type="ECO:0000259" key="3">
    <source>
        <dbReference type="Pfam" id="PF01425"/>
    </source>
</evidence>
<dbReference type="Pfam" id="PF01425">
    <property type="entry name" value="Amidase"/>
    <property type="match status" value="1"/>
</dbReference>
<evidence type="ECO:0000256" key="1">
    <source>
        <dbReference type="ARBA" id="ARBA00009199"/>
    </source>
</evidence>
<keyword evidence="2" id="KW-0378">Hydrolase</keyword>
<organism evidence="4 5">
    <name type="scientific">Marasmius crinis-equi</name>
    <dbReference type="NCBI Taxonomy" id="585013"/>
    <lineage>
        <taxon>Eukaryota</taxon>
        <taxon>Fungi</taxon>
        <taxon>Dikarya</taxon>
        <taxon>Basidiomycota</taxon>
        <taxon>Agaricomycotina</taxon>
        <taxon>Agaricomycetes</taxon>
        <taxon>Agaricomycetidae</taxon>
        <taxon>Agaricales</taxon>
        <taxon>Marasmiineae</taxon>
        <taxon>Marasmiaceae</taxon>
        <taxon>Marasmius</taxon>
    </lineage>
</organism>
<keyword evidence="5" id="KW-1185">Reference proteome</keyword>
<proteinExistence type="inferred from homology"/>
<dbReference type="InterPro" id="IPR023631">
    <property type="entry name" value="Amidase_dom"/>
</dbReference>
<name>A0ABR3EY94_9AGAR</name>
<dbReference type="InterPro" id="IPR036928">
    <property type="entry name" value="AS_sf"/>
</dbReference>
<comment type="similarity">
    <text evidence="1">Belongs to the amidase family.</text>
</comment>
<dbReference type="Proteomes" id="UP001465976">
    <property type="component" value="Unassembled WGS sequence"/>
</dbReference>
<accession>A0ABR3EY94</accession>
<dbReference type="SUPFAM" id="SSF75304">
    <property type="entry name" value="Amidase signature (AS) enzymes"/>
    <property type="match status" value="1"/>
</dbReference>
<dbReference type="PANTHER" id="PTHR46072">
    <property type="entry name" value="AMIDASE-RELATED-RELATED"/>
    <property type="match status" value="1"/>
</dbReference>
<reference evidence="4 5" key="1">
    <citation type="submission" date="2024-02" db="EMBL/GenBank/DDBJ databases">
        <title>A draft genome for the cacao thread blight pathogen Marasmius crinis-equi.</title>
        <authorList>
            <person name="Cohen S.P."/>
            <person name="Baruah I.K."/>
            <person name="Amoako-Attah I."/>
            <person name="Bukari Y."/>
            <person name="Meinhardt L.W."/>
            <person name="Bailey B.A."/>
        </authorList>
    </citation>
    <scope>NUCLEOTIDE SEQUENCE [LARGE SCALE GENOMIC DNA]</scope>
    <source>
        <strain evidence="4 5">GH-76</strain>
    </source>
</reference>
<protein>
    <recommendedName>
        <fullName evidence="3">Amidase domain-containing protein</fullName>
    </recommendedName>
</protein>
<evidence type="ECO:0000313" key="5">
    <source>
        <dbReference type="Proteomes" id="UP001465976"/>
    </source>
</evidence>
<sequence length="574" mass="62140">MATKVDWRTLASEKKIKQLASIPKEWLDRLATAIPPPNELDVCSYPRVCGLLNGRELEITESDVPSLLLRVASGEWTAYEVTAAFCKRAVVAQQLTNCLTEIFFDRALASASALDEHFKKTGKVVGVLHGLPISLKDQVNVQGLDSTIGYVSYINNPSERNAVLVEILESQGAVLFVKTNVPQTLMWPETHNNIFGRTMNPNNRSLTSGGSSGGEGALIALKGSPLGVGSDTGGRVATSIPASIRIPSACCGTYGLRPSYGRVPYAGCANSLEGQDSVLSVLGPLCNSIDGLKLFMKAVIDSKPWTQDPLAVCKQWNDEEYQLADHGSGKELCFAVLWDDGVTVPDPPILRGLEATKEALLAVGHKVIDWVPLKHMEIYKCISSIFTAGAAEDYDAVTAVSGEPIIQSMLPETDVLTSEPPASKPSSATSLSAYQLWQVQKKRRILREEYLRHWQDTVTVTGTGRPVDAILCPVAASTAPPHGATKSANYTGVWNALDYTALVIPVSKVDQKIDVKRERNTFYNATDKAQYENYNPATFANAPIAIQVVGRTLQEEAVLGMSEIVDAALKARRP</sequence>
<evidence type="ECO:0000313" key="4">
    <source>
        <dbReference type="EMBL" id="KAL0567900.1"/>
    </source>
</evidence>
<dbReference type="PIRSF" id="PIRSF001221">
    <property type="entry name" value="Amidase_fungi"/>
    <property type="match status" value="1"/>
</dbReference>